<dbReference type="AlphaFoldDB" id="H0EAQ5"/>
<name>H0EAQ5_9ACTN</name>
<keyword evidence="2" id="KW-1185">Reference proteome</keyword>
<evidence type="ECO:0000313" key="1">
    <source>
        <dbReference type="EMBL" id="EHN09230.1"/>
    </source>
</evidence>
<reference evidence="1 2" key="1">
    <citation type="journal article" date="2013" name="Biodegradation">
        <title>Quantitative proteomic analysis of ibuprofen-degrading Patulibacter sp. strain I11.</title>
        <authorList>
            <person name="Almeida B."/>
            <person name="Kjeldal H."/>
            <person name="Lolas I."/>
            <person name="Knudsen A.D."/>
            <person name="Carvalho G."/>
            <person name="Nielsen K.L."/>
            <person name="Barreto Crespo M.T."/>
            <person name="Stensballe A."/>
            <person name="Nielsen J.L."/>
        </authorList>
    </citation>
    <scope>NUCLEOTIDE SEQUENCE [LARGE SCALE GENOMIC DNA]</scope>
    <source>
        <strain evidence="1 2">I11</strain>
    </source>
</reference>
<sequence length="125" mass="13602">MLNLVPDAPYTADEVDAAVRAISDPQRLRRAEQIVTHAVPGLQRIIDGALQDGGWFSQGHEQQVESAAAEPDPEQRTARLHQLLADESRLAMLVGVTVGFELASELARQRTAPSANDPSDEEPRP</sequence>
<organism evidence="1 2">
    <name type="scientific">Patulibacter medicamentivorans</name>
    <dbReference type="NCBI Taxonomy" id="1097667"/>
    <lineage>
        <taxon>Bacteria</taxon>
        <taxon>Bacillati</taxon>
        <taxon>Actinomycetota</taxon>
        <taxon>Thermoleophilia</taxon>
        <taxon>Solirubrobacterales</taxon>
        <taxon>Patulibacteraceae</taxon>
        <taxon>Patulibacter</taxon>
    </lineage>
</organism>
<protein>
    <submittedName>
        <fullName evidence="1">Uncharacterized protein</fullName>
    </submittedName>
</protein>
<evidence type="ECO:0000313" key="2">
    <source>
        <dbReference type="Proteomes" id="UP000005143"/>
    </source>
</evidence>
<accession>H0EAQ5</accession>
<dbReference type="EMBL" id="AGUD01000297">
    <property type="protein sequence ID" value="EHN09230.1"/>
    <property type="molecule type" value="Genomic_DNA"/>
</dbReference>
<gene>
    <name evidence="1" type="ORF">PAI11_39290</name>
</gene>
<comment type="caution">
    <text evidence="1">The sequence shown here is derived from an EMBL/GenBank/DDBJ whole genome shotgun (WGS) entry which is preliminary data.</text>
</comment>
<dbReference type="Proteomes" id="UP000005143">
    <property type="component" value="Unassembled WGS sequence"/>
</dbReference>
<proteinExistence type="predicted"/>